<evidence type="ECO:0000259" key="3">
    <source>
        <dbReference type="PROSITE" id="PS51841"/>
    </source>
</evidence>
<name>A0AAU3HQP3_9ACTN</name>
<evidence type="ECO:0000256" key="1">
    <source>
        <dbReference type="SAM" id="MobiDB-lite"/>
    </source>
</evidence>
<dbReference type="Gene3D" id="2.60.40.1260">
    <property type="entry name" value="Lamin Tail domain"/>
    <property type="match status" value="1"/>
</dbReference>
<dbReference type="AlphaFoldDB" id="A0AAU3HQP3"/>
<feature type="domain" description="LTD" evidence="3">
    <location>
        <begin position="24"/>
        <end position="152"/>
    </location>
</feature>
<reference evidence="4" key="1">
    <citation type="submission" date="2022-10" db="EMBL/GenBank/DDBJ databases">
        <title>The complete genomes of actinobacterial strains from the NBC collection.</title>
        <authorList>
            <person name="Joergensen T.S."/>
            <person name="Alvarez Arevalo M."/>
            <person name="Sterndorff E.B."/>
            <person name="Faurdal D."/>
            <person name="Vuksanovic O."/>
            <person name="Mourched A.-S."/>
            <person name="Charusanti P."/>
            <person name="Shaw S."/>
            <person name="Blin K."/>
            <person name="Weber T."/>
        </authorList>
    </citation>
    <scope>NUCLEOTIDE SEQUENCE</scope>
    <source>
        <strain evidence="4">NBC_01393</strain>
    </source>
</reference>
<feature type="region of interest" description="Disordered" evidence="1">
    <location>
        <begin position="150"/>
        <end position="177"/>
    </location>
</feature>
<proteinExistence type="predicted"/>
<dbReference type="SUPFAM" id="SSF74853">
    <property type="entry name" value="Lamin A/C globular tail domain"/>
    <property type="match status" value="1"/>
</dbReference>
<dbReference type="InterPro" id="IPR001322">
    <property type="entry name" value="Lamin_tail_dom"/>
</dbReference>
<keyword evidence="2" id="KW-0732">Signal</keyword>
<dbReference type="EMBL" id="CP109546">
    <property type="protein sequence ID" value="WTZ07249.1"/>
    <property type="molecule type" value="Genomic_DNA"/>
</dbReference>
<dbReference type="PROSITE" id="PS51841">
    <property type="entry name" value="LTD"/>
    <property type="match status" value="1"/>
</dbReference>
<protein>
    <submittedName>
        <fullName evidence="4">Lamin tail domain-containing protein</fullName>
    </submittedName>
</protein>
<evidence type="ECO:0000313" key="4">
    <source>
        <dbReference type="EMBL" id="WTZ07249.1"/>
    </source>
</evidence>
<feature type="compositionally biased region" description="Basic and acidic residues" evidence="1">
    <location>
        <begin position="158"/>
        <end position="177"/>
    </location>
</feature>
<gene>
    <name evidence="4" type="ORF">OG699_04095</name>
</gene>
<sequence length="177" mass="19760">MSVSTSVTARRMVAAALAAGALVGSASVSASAADPRFDRSHVAISRVQSDAPGFDDRSARSLNAEWVEITNSGRHGVNLNGWTLKDKDGNRYTFRHYTLAGRATVRVHTGYGRDTSRDLFQDRRNEVWDNRSDTATLRNDRGRFVDSVSWGRHHDRNHGRDDHRGHGRDDHRGHDGR</sequence>
<dbReference type="InterPro" id="IPR036415">
    <property type="entry name" value="Lamin_tail_dom_sf"/>
</dbReference>
<organism evidence="4">
    <name type="scientific">Streptomyces sp. NBC_01393</name>
    <dbReference type="NCBI Taxonomy" id="2903851"/>
    <lineage>
        <taxon>Bacteria</taxon>
        <taxon>Bacillati</taxon>
        <taxon>Actinomycetota</taxon>
        <taxon>Actinomycetes</taxon>
        <taxon>Kitasatosporales</taxon>
        <taxon>Streptomycetaceae</taxon>
        <taxon>Streptomyces</taxon>
    </lineage>
</organism>
<accession>A0AAU3HQP3</accession>
<feature type="chain" id="PRO_5043446658" evidence="2">
    <location>
        <begin position="33"/>
        <end position="177"/>
    </location>
</feature>
<evidence type="ECO:0000256" key="2">
    <source>
        <dbReference type="SAM" id="SignalP"/>
    </source>
</evidence>
<feature type="signal peptide" evidence="2">
    <location>
        <begin position="1"/>
        <end position="32"/>
    </location>
</feature>
<dbReference type="Pfam" id="PF00932">
    <property type="entry name" value="LTD"/>
    <property type="match status" value="1"/>
</dbReference>